<protein>
    <submittedName>
        <fullName evidence="2">Transmembrane(S)protein</fullName>
    </submittedName>
</protein>
<gene>
    <name evidence="2" type="ORF">XD93_0791</name>
</gene>
<dbReference type="AlphaFoldDB" id="A0A101HGV9"/>
<dbReference type="Proteomes" id="UP000053904">
    <property type="component" value="Unassembled WGS sequence"/>
</dbReference>
<dbReference type="EMBL" id="LGGO01000121">
    <property type="protein sequence ID" value="KUK76652.1"/>
    <property type="molecule type" value="Genomic_DNA"/>
</dbReference>
<name>A0A101HGV9_9BACT</name>
<keyword evidence="1" id="KW-0472">Membrane</keyword>
<evidence type="ECO:0000256" key="1">
    <source>
        <dbReference type="SAM" id="Phobius"/>
    </source>
</evidence>
<organism evidence="2 3">
    <name type="scientific">candidate division WS6 bacterium 34_10</name>
    <dbReference type="NCBI Taxonomy" id="1641389"/>
    <lineage>
        <taxon>Bacteria</taxon>
        <taxon>Candidatus Dojkabacteria</taxon>
    </lineage>
</organism>
<feature type="transmembrane region" description="Helical" evidence="1">
    <location>
        <begin position="48"/>
        <end position="66"/>
    </location>
</feature>
<evidence type="ECO:0000313" key="2">
    <source>
        <dbReference type="EMBL" id="KUK76652.1"/>
    </source>
</evidence>
<reference evidence="3" key="1">
    <citation type="journal article" date="2015" name="MBio">
        <title>Genome-Resolved Metagenomic Analysis Reveals Roles for Candidate Phyla and Other Microbial Community Members in Biogeochemical Transformations in Oil Reservoirs.</title>
        <authorList>
            <person name="Hu P."/>
            <person name="Tom L."/>
            <person name="Singh A."/>
            <person name="Thomas B.C."/>
            <person name="Baker B.J."/>
            <person name="Piceno Y.M."/>
            <person name="Andersen G.L."/>
            <person name="Banfield J.F."/>
        </authorList>
    </citation>
    <scope>NUCLEOTIDE SEQUENCE [LARGE SCALE GENOMIC DNA]</scope>
</reference>
<evidence type="ECO:0000313" key="3">
    <source>
        <dbReference type="Proteomes" id="UP000053904"/>
    </source>
</evidence>
<proteinExistence type="predicted"/>
<keyword evidence="1 2" id="KW-0812">Transmembrane</keyword>
<sequence>MKNIYKSALLVVTIFALNVENVLADSNQYTPYKPHEPIDTGLENSSIFYITALVLFVLGLATLSTAKTLKGKLSK</sequence>
<comment type="caution">
    <text evidence="2">The sequence shown here is derived from an EMBL/GenBank/DDBJ whole genome shotgun (WGS) entry which is preliminary data.</text>
</comment>
<keyword evidence="1" id="KW-1133">Transmembrane helix</keyword>
<accession>A0A101HGV9</accession>